<feature type="chain" id="PRO_5004807400" description="SCP domain-containing protein" evidence="3">
    <location>
        <begin position="25"/>
        <end position="221"/>
    </location>
</feature>
<dbReference type="PRINTS" id="PR00838">
    <property type="entry name" value="V5ALLERGEN"/>
</dbReference>
<feature type="domain" description="SCP" evidence="4">
    <location>
        <begin position="81"/>
        <end position="217"/>
    </location>
</feature>
<keyword evidence="3" id="KW-0732">Signal</keyword>
<dbReference type="PRINTS" id="PR00837">
    <property type="entry name" value="V5TPXLIKE"/>
</dbReference>
<evidence type="ECO:0000259" key="4">
    <source>
        <dbReference type="SMART" id="SM00198"/>
    </source>
</evidence>
<evidence type="ECO:0000313" key="6">
    <source>
        <dbReference type="Proteomes" id="UP000017836"/>
    </source>
</evidence>
<dbReference type="eggNOG" id="KOG3017">
    <property type="taxonomic scope" value="Eukaryota"/>
</dbReference>
<dbReference type="PANTHER" id="PTHR10334">
    <property type="entry name" value="CYSTEINE-RICH SECRETORY PROTEIN-RELATED"/>
    <property type="match status" value="1"/>
</dbReference>
<sequence length="221" mass="25764">MYYTQILLFILLFSISFNNHHIHARPPPVFGENRPEDATIHHLLGKNLPVNQTIQDLLEKKLPQNQTLYTFSGGFCWNCFTDALQFLFAHNWARAQHLEIPLVWDIEVEKYAKWWANQRKSDCKLQHSFPEGDFKLGENIFWGSGSVWSPIDAVKAWVDEEKYYSYRSNSCVGDQMCGHYTQVVWKNTRRIGCARVVCDTGDVFMTCNYDPPGNYLGERPY</sequence>
<keyword evidence="2" id="KW-0568">Pathogenesis-related protein</keyword>
<dbReference type="OMA" id="CELEHSF"/>
<organism evidence="5 6">
    <name type="scientific">Amborella trichopoda</name>
    <dbReference type="NCBI Taxonomy" id="13333"/>
    <lineage>
        <taxon>Eukaryota</taxon>
        <taxon>Viridiplantae</taxon>
        <taxon>Streptophyta</taxon>
        <taxon>Embryophyta</taxon>
        <taxon>Tracheophyta</taxon>
        <taxon>Spermatophyta</taxon>
        <taxon>Magnoliopsida</taxon>
        <taxon>Amborellales</taxon>
        <taxon>Amborellaceae</taxon>
        <taxon>Amborella</taxon>
    </lineage>
</organism>
<dbReference type="EMBL" id="KI393807">
    <property type="protein sequence ID" value="ERN07266.1"/>
    <property type="molecule type" value="Genomic_DNA"/>
</dbReference>
<comment type="function">
    <text evidence="1">Probably involved in the defense reaction of plants against pathogens.</text>
</comment>
<dbReference type="SUPFAM" id="SSF55797">
    <property type="entry name" value="PR-1-like"/>
    <property type="match status" value="1"/>
</dbReference>
<evidence type="ECO:0000256" key="3">
    <source>
        <dbReference type="SAM" id="SignalP"/>
    </source>
</evidence>
<evidence type="ECO:0000256" key="2">
    <source>
        <dbReference type="ARBA" id="ARBA00023265"/>
    </source>
</evidence>
<dbReference type="AlphaFoldDB" id="W1PI23"/>
<keyword evidence="2" id="KW-0611">Plant defense</keyword>
<proteinExistence type="predicted"/>
<feature type="signal peptide" evidence="3">
    <location>
        <begin position="1"/>
        <end position="24"/>
    </location>
</feature>
<dbReference type="HOGENOM" id="CLU_035730_8_3_1"/>
<dbReference type="Gene3D" id="3.40.33.10">
    <property type="entry name" value="CAP"/>
    <property type="match status" value="1"/>
</dbReference>
<evidence type="ECO:0000313" key="5">
    <source>
        <dbReference type="EMBL" id="ERN07266.1"/>
    </source>
</evidence>
<dbReference type="GO" id="GO:0005615">
    <property type="term" value="C:extracellular space"/>
    <property type="evidence" value="ECO:0000318"/>
    <property type="project" value="GO_Central"/>
</dbReference>
<accession>W1PI23</accession>
<dbReference type="FunFam" id="3.40.33.10:FF:000004">
    <property type="entry name" value="CAP, cysteine-rich secretory protein, antigen 5"/>
    <property type="match status" value="1"/>
</dbReference>
<dbReference type="SMART" id="SM00198">
    <property type="entry name" value="SCP"/>
    <property type="match status" value="1"/>
</dbReference>
<dbReference type="Proteomes" id="UP000017836">
    <property type="component" value="Unassembled WGS sequence"/>
</dbReference>
<dbReference type="STRING" id="13333.W1PI23"/>
<dbReference type="Gramene" id="ERN07266">
    <property type="protein sequence ID" value="ERN07266"/>
    <property type="gene ID" value="AMTR_s00019p00200890"/>
</dbReference>
<name>W1PI23_AMBTC</name>
<protein>
    <recommendedName>
        <fullName evidence="4">SCP domain-containing protein</fullName>
    </recommendedName>
</protein>
<dbReference type="PROSITE" id="PS01010">
    <property type="entry name" value="CRISP_2"/>
    <property type="match status" value="1"/>
</dbReference>
<dbReference type="KEGG" id="atr:18435484"/>
<dbReference type="InterPro" id="IPR002413">
    <property type="entry name" value="V5_allergen-like"/>
</dbReference>
<evidence type="ECO:0000256" key="1">
    <source>
        <dbReference type="ARBA" id="ARBA00003143"/>
    </source>
</evidence>
<dbReference type="InterPro" id="IPR035940">
    <property type="entry name" value="CAP_sf"/>
</dbReference>
<dbReference type="InterPro" id="IPR018244">
    <property type="entry name" value="Allrgn_V5/Tpx1_CS"/>
</dbReference>
<reference evidence="6" key="1">
    <citation type="journal article" date="2013" name="Science">
        <title>The Amborella genome and the evolution of flowering plants.</title>
        <authorList>
            <consortium name="Amborella Genome Project"/>
        </authorList>
    </citation>
    <scope>NUCLEOTIDE SEQUENCE [LARGE SCALE GENOMIC DNA]</scope>
</reference>
<dbReference type="InterPro" id="IPR001283">
    <property type="entry name" value="CRISP-related"/>
</dbReference>
<keyword evidence="6" id="KW-1185">Reference proteome</keyword>
<dbReference type="InterPro" id="IPR014044">
    <property type="entry name" value="CAP_dom"/>
</dbReference>
<dbReference type="Pfam" id="PF00188">
    <property type="entry name" value="CAP"/>
    <property type="match status" value="1"/>
</dbReference>
<dbReference type="PROSITE" id="PS01009">
    <property type="entry name" value="CRISP_1"/>
    <property type="match status" value="1"/>
</dbReference>
<dbReference type="CDD" id="cd05381">
    <property type="entry name" value="CAP_PR-1"/>
    <property type="match status" value="1"/>
</dbReference>
<gene>
    <name evidence="5" type="ORF">AMTR_s00019p00200890</name>
</gene>
<dbReference type="OrthoDB" id="337038at2759"/>